<dbReference type="Pfam" id="PF00583">
    <property type="entry name" value="Acetyltransf_1"/>
    <property type="match status" value="1"/>
</dbReference>
<evidence type="ECO:0000313" key="4">
    <source>
        <dbReference type="EMBL" id="MBN1572179.1"/>
    </source>
</evidence>
<dbReference type="Gene3D" id="3.40.630.30">
    <property type="match status" value="1"/>
</dbReference>
<evidence type="ECO:0000313" key="5">
    <source>
        <dbReference type="Proteomes" id="UP000809273"/>
    </source>
</evidence>
<dbReference type="InterPro" id="IPR016181">
    <property type="entry name" value="Acyl_CoA_acyltransferase"/>
</dbReference>
<sequence length="155" mass="17505">MDFSIRKANPGDEGGIAILVSEFRRLAYGGEKPMDEAVKTVKKQLENCFSDESRLLLVAVDKTGEVVGYSAVHWLSYLVFGGTEGYVAELYVREDLRDRGVGGRLLDEVVAEAKSRGCVRLMLVNKQKRESYKRGFYKKQGWVEREDAANFVYPL</sequence>
<feature type="domain" description="N-acetyltransferase" evidence="3">
    <location>
        <begin position="3"/>
        <end position="155"/>
    </location>
</feature>
<organism evidence="4 5">
    <name type="scientific">Candidatus Zymogenus saltonus</name>
    <dbReference type="NCBI Taxonomy" id="2844893"/>
    <lineage>
        <taxon>Bacteria</taxon>
        <taxon>Deltaproteobacteria</taxon>
        <taxon>Candidatus Zymogenia</taxon>
        <taxon>Candidatus Zymogeniales</taxon>
        <taxon>Candidatus Zymogenaceae</taxon>
        <taxon>Candidatus Zymogenus</taxon>
    </lineage>
</organism>
<accession>A0A9D8PM71</accession>
<dbReference type="EMBL" id="JAFGIX010000015">
    <property type="protein sequence ID" value="MBN1572179.1"/>
    <property type="molecule type" value="Genomic_DNA"/>
</dbReference>
<evidence type="ECO:0000256" key="1">
    <source>
        <dbReference type="ARBA" id="ARBA00022679"/>
    </source>
</evidence>
<dbReference type="InterPro" id="IPR000182">
    <property type="entry name" value="GNAT_dom"/>
</dbReference>
<dbReference type="InterPro" id="IPR050832">
    <property type="entry name" value="Bact_Acetyltransf"/>
</dbReference>
<dbReference type="Proteomes" id="UP000809273">
    <property type="component" value="Unassembled WGS sequence"/>
</dbReference>
<reference evidence="4" key="1">
    <citation type="journal article" date="2021" name="Environ. Microbiol.">
        <title>Genomic characterization of three novel Desulfobacterota classes expand the metabolic and phylogenetic diversity of the phylum.</title>
        <authorList>
            <person name="Murphy C.L."/>
            <person name="Biggerstaff J."/>
            <person name="Eichhorn A."/>
            <person name="Ewing E."/>
            <person name="Shahan R."/>
            <person name="Soriano D."/>
            <person name="Stewart S."/>
            <person name="VanMol K."/>
            <person name="Walker R."/>
            <person name="Walters P."/>
            <person name="Elshahed M.S."/>
            <person name="Youssef N.H."/>
        </authorList>
    </citation>
    <scope>NUCLEOTIDE SEQUENCE</scope>
    <source>
        <strain evidence="4">Zod_Metabat.24</strain>
    </source>
</reference>
<dbReference type="PROSITE" id="PS51186">
    <property type="entry name" value="GNAT"/>
    <property type="match status" value="1"/>
</dbReference>
<dbReference type="CDD" id="cd04301">
    <property type="entry name" value="NAT_SF"/>
    <property type="match status" value="1"/>
</dbReference>
<dbReference type="GO" id="GO:0016747">
    <property type="term" value="F:acyltransferase activity, transferring groups other than amino-acyl groups"/>
    <property type="evidence" value="ECO:0007669"/>
    <property type="project" value="InterPro"/>
</dbReference>
<protein>
    <submittedName>
        <fullName evidence="4">GNAT family N-acetyltransferase</fullName>
    </submittedName>
</protein>
<name>A0A9D8PM71_9DELT</name>
<reference evidence="4" key="2">
    <citation type="submission" date="2021-01" db="EMBL/GenBank/DDBJ databases">
        <authorList>
            <person name="Hahn C.R."/>
            <person name="Youssef N.H."/>
            <person name="Elshahed M."/>
        </authorList>
    </citation>
    <scope>NUCLEOTIDE SEQUENCE</scope>
    <source>
        <strain evidence="4">Zod_Metabat.24</strain>
    </source>
</reference>
<keyword evidence="2" id="KW-0012">Acyltransferase</keyword>
<dbReference type="AlphaFoldDB" id="A0A9D8PM71"/>
<evidence type="ECO:0000256" key="2">
    <source>
        <dbReference type="ARBA" id="ARBA00023315"/>
    </source>
</evidence>
<dbReference type="SUPFAM" id="SSF55729">
    <property type="entry name" value="Acyl-CoA N-acyltransferases (Nat)"/>
    <property type="match status" value="1"/>
</dbReference>
<keyword evidence="1" id="KW-0808">Transferase</keyword>
<evidence type="ECO:0000259" key="3">
    <source>
        <dbReference type="PROSITE" id="PS51186"/>
    </source>
</evidence>
<gene>
    <name evidence="4" type="ORF">JW984_03165</name>
</gene>
<dbReference type="PANTHER" id="PTHR43877">
    <property type="entry name" value="AMINOALKYLPHOSPHONATE N-ACETYLTRANSFERASE-RELATED-RELATED"/>
    <property type="match status" value="1"/>
</dbReference>
<comment type="caution">
    <text evidence="4">The sequence shown here is derived from an EMBL/GenBank/DDBJ whole genome shotgun (WGS) entry which is preliminary data.</text>
</comment>
<proteinExistence type="predicted"/>